<evidence type="ECO:0000313" key="2">
    <source>
        <dbReference type="EMBL" id="KAK5643031.1"/>
    </source>
</evidence>
<proteinExistence type="predicted"/>
<feature type="region of interest" description="Disordered" evidence="1">
    <location>
        <begin position="93"/>
        <end position="116"/>
    </location>
</feature>
<dbReference type="AlphaFoldDB" id="A0AAN7VCI2"/>
<feature type="compositionally biased region" description="Low complexity" evidence="1">
    <location>
        <begin position="158"/>
        <end position="172"/>
    </location>
</feature>
<evidence type="ECO:0000256" key="1">
    <source>
        <dbReference type="SAM" id="MobiDB-lite"/>
    </source>
</evidence>
<keyword evidence="3" id="KW-1185">Reference proteome</keyword>
<gene>
    <name evidence="2" type="ORF">RI129_009198</name>
</gene>
<evidence type="ECO:0000313" key="3">
    <source>
        <dbReference type="Proteomes" id="UP001329430"/>
    </source>
</evidence>
<sequence length="185" mass="21176">MHALFAARKSWDVVIFKQHNSIYYVPSSWAINDDKTKYMWPMVPFPQLIHAIEECEPLKPNIEYKELEADYKGTRRTRKSIKPLLDATIASRRTSEESDSYSRQSSEANYVLSGESSEDLWEEDDTLMLVSEHGNNGVIESKQASGYAAGSRKFTDNSISTENSSMKSSSKGKFAKRNTYRNTFY</sequence>
<organism evidence="2 3">
    <name type="scientific">Pyrocoelia pectoralis</name>
    <dbReference type="NCBI Taxonomy" id="417401"/>
    <lineage>
        <taxon>Eukaryota</taxon>
        <taxon>Metazoa</taxon>
        <taxon>Ecdysozoa</taxon>
        <taxon>Arthropoda</taxon>
        <taxon>Hexapoda</taxon>
        <taxon>Insecta</taxon>
        <taxon>Pterygota</taxon>
        <taxon>Neoptera</taxon>
        <taxon>Endopterygota</taxon>
        <taxon>Coleoptera</taxon>
        <taxon>Polyphaga</taxon>
        <taxon>Elateriformia</taxon>
        <taxon>Elateroidea</taxon>
        <taxon>Lampyridae</taxon>
        <taxon>Lampyrinae</taxon>
        <taxon>Pyrocoelia</taxon>
    </lineage>
</organism>
<comment type="caution">
    <text evidence="2">The sequence shown here is derived from an EMBL/GenBank/DDBJ whole genome shotgun (WGS) entry which is preliminary data.</text>
</comment>
<feature type="region of interest" description="Disordered" evidence="1">
    <location>
        <begin position="141"/>
        <end position="174"/>
    </location>
</feature>
<name>A0AAN7VCI2_9COLE</name>
<accession>A0AAN7VCI2</accession>
<protein>
    <submittedName>
        <fullName evidence="2">Uncharacterized protein</fullName>
    </submittedName>
</protein>
<reference evidence="2 3" key="1">
    <citation type="journal article" date="2024" name="Insects">
        <title>An Improved Chromosome-Level Genome Assembly of the Firefly Pyrocoelia pectoralis.</title>
        <authorList>
            <person name="Fu X."/>
            <person name="Meyer-Rochow V.B."/>
            <person name="Ballantyne L."/>
            <person name="Zhu X."/>
        </authorList>
    </citation>
    <scope>NUCLEOTIDE SEQUENCE [LARGE SCALE GENOMIC DNA]</scope>
    <source>
        <strain evidence="2">XCY_ONT2</strain>
    </source>
</reference>
<dbReference type="Proteomes" id="UP001329430">
    <property type="component" value="Chromosome 6"/>
</dbReference>
<dbReference type="EMBL" id="JAVRBK010000006">
    <property type="protein sequence ID" value="KAK5643031.1"/>
    <property type="molecule type" value="Genomic_DNA"/>
</dbReference>